<gene>
    <name evidence="1" type="ORF">acsn021_13270</name>
</gene>
<evidence type="ECO:0000313" key="1">
    <source>
        <dbReference type="EMBL" id="BCJ93758.1"/>
    </source>
</evidence>
<dbReference type="GO" id="GO:0010181">
    <property type="term" value="F:FMN binding"/>
    <property type="evidence" value="ECO:0007669"/>
    <property type="project" value="InterPro"/>
</dbReference>
<organism evidence="1 2">
    <name type="scientific">Anaerocolumna cellulosilytica</name>
    <dbReference type="NCBI Taxonomy" id="433286"/>
    <lineage>
        <taxon>Bacteria</taxon>
        <taxon>Bacillati</taxon>
        <taxon>Bacillota</taxon>
        <taxon>Clostridia</taxon>
        <taxon>Lachnospirales</taxon>
        <taxon>Lachnospiraceae</taxon>
        <taxon>Anaerocolumna</taxon>
    </lineage>
</organism>
<dbReference type="Gene3D" id="3.90.1010.20">
    <property type="match status" value="1"/>
</dbReference>
<evidence type="ECO:0000313" key="2">
    <source>
        <dbReference type="Proteomes" id="UP000515561"/>
    </source>
</evidence>
<dbReference type="SMART" id="SM00900">
    <property type="entry name" value="FMN_bind"/>
    <property type="match status" value="1"/>
</dbReference>
<dbReference type="PROSITE" id="PS51257">
    <property type="entry name" value="PROKAR_LIPOPROTEIN"/>
    <property type="match status" value="1"/>
</dbReference>
<dbReference type="RefSeq" id="WP_184092438.1">
    <property type="nucleotide sequence ID" value="NZ_AP023367.1"/>
</dbReference>
<sequence>MKLLFNKTTVSVLLTVIVFSAFLSGCAKTNTGNNTNKTYTATAAGYGGDVTVEVALTEDGKIGNIKVDAPKETPELGGAAAPKVAEAIVSKQSLTVDTISGATVTSEAVIKAAEEALKKGGVDTEALK</sequence>
<proteinExistence type="predicted"/>
<protein>
    <submittedName>
        <fullName evidence="1">FMN-binding protein</fullName>
    </submittedName>
</protein>
<dbReference type="AlphaFoldDB" id="A0A6S6R3Y2"/>
<keyword evidence="2" id="KW-1185">Reference proteome</keyword>
<name>A0A6S6R3Y2_9FIRM</name>
<accession>A0A6S6R3Y2</accession>
<dbReference type="GO" id="GO:0016020">
    <property type="term" value="C:membrane"/>
    <property type="evidence" value="ECO:0007669"/>
    <property type="project" value="InterPro"/>
</dbReference>
<dbReference type="EMBL" id="AP023367">
    <property type="protein sequence ID" value="BCJ93758.1"/>
    <property type="molecule type" value="Genomic_DNA"/>
</dbReference>
<dbReference type="Pfam" id="PF04205">
    <property type="entry name" value="FMN_bind"/>
    <property type="match status" value="1"/>
</dbReference>
<dbReference type="InterPro" id="IPR007329">
    <property type="entry name" value="FMN-bd"/>
</dbReference>
<dbReference type="KEGG" id="acel:acsn021_13270"/>
<reference evidence="1 2" key="1">
    <citation type="journal article" date="2016" name="Int. J. Syst. Evol. Microbiol.">
        <title>Descriptions of Anaerotaenia torta gen. nov., sp. nov. and Anaerocolumna cellulosilytica gen. nov., sp. nov. isolated from a methanogenic reactor of cattle waste.</title>
        <authorList>
            <person name="Uek A."/>
            <person name="Ohtaki Y."/>
            <person name="Kaku N."/>
            <person name="Ueki K."/>
        </authorList>
    </citation>
    <scope>NUCLEOTIDE SEQUENCE [LARGE SCALE GENOMIC DNA]</scope>
    <source>
        <strain evidence="1 2">SN021</strain>
    </source>
</reference>
<dbReference type="Proteomes" id="UP000515561">
    <property type="component" value="Chromosome"/>
</dbReference>